<dbReference type="InterPro" id="IPR006680">
    <property type="entry name" value="Amidohydro-rel"/>
</dbReference>
<dbReference type="Gene3D" id="2.30.40.10">
    <property type="entry name" value="Urease, subunit C, domain 1"/>
    <property type="match status" value="1"/>
</dbReference>
<evidence type="ECO:0000256" key="1">
    <source>
        <dbReference type="ARBA" id="ARBA00022801"/>
    </source>
</evidence>
<dbReference type="PANTHER" id="PTHR43794">
    <property type="entry name" value="AMINOHYDROLASE SSNA-RELATED"/>
    <property type="match status" value="1"/>
</dbReference>
<dbReference type="InterPro" id="IPR050287">
    <property type="entry name" value="MTA/SAH_deaminase"/>
</dbReference>
<proteinExistence type="predicted"/>
<organism evidence="4 5">
    <name type="scientific">Amycolatopsis arida</name>
    <dbReference type="NCBI Taxonomy" id="587909"/>
    <lineage>
        <taxon>Bacteria</taxon>
        <taxon>Bacillati</taxon>
        <taxon>Actinomycetota</taxon>
        <taxon>Actinomycetes</taxon>
        <taxon>Pseudonocardiales</taxon>
        <taxon>Pseudonocardiaceae</taxon>
        <taxon>Amycolatopsis</taxon>
    </lineage>
</organism>
<dbReference type="InterPro" id="IPR011059">
    <property type="entry name" value="Metal-dep_hydrolase_composite"/>
</dbReference>
<dbReference type="SUPFAM" id="SSF51338">
    <property type="entry name" value="Composite domain of metallo-dependent hydrolases"/>
    <property type="match status" value="2"/>
</dbReference>
<dbReference type="EMBL" id="FOWW01000011">
    <property type="protein sequence ID" value="SFQ64114.1"/>
    <property type="molecule type" value="Genomic_DNA"/>
</dbReference>
<dbReference type="GO" id="GO:0016810">
    <property type="term" value="F:hydrolase activity, acting on carbon-nitrogen (but not peptide) bonds"/>
    <property type="evidence" value="ECO:0007669"/>
    <property type="project" value="InterPro"/>
</dbReference>
<protein>
    <submittedName>
        <fullName evidence="4">5-methylthioadenosine/S-adenosylhomocysteine deaminase</fullName>
    </submittedName>
</protein>
<feature type="signal peptide" evidence="2">
    <location>
        <begin position="1"/>
        <end position="28"/>
    </location>
</feature>
<dbReference type="Proteomes" id="UP000198727">
    <property type="component" value="Unassembled WGS sequence"/>
</dbReference>
<sequence>MRVPKRRRVLDVFALTLALVLGASVVFAQDGTDGAAGADGRGVVVIRDAALVLTMDPAIGQGPLGALTGADVVLERDRIRAVGENAAESAGRGARVIDGRDRIVLPGFVDLHTHLWQSLIRGCATDQELNGWLAGCVLPLYGSPVSGTEAYAGARLSTVDSVGTGVTTVTDWSHAFNADFARGNLRALEESGQRYVFAYAANRQPETLEEIRRVRREVIERNPLANLQVAVHPARHNLANTIAAEQLARELGVTLNVHLHESPADPATGQMEALREAGALRPGLLTNHTIQMTDAELDELAAHDVRVAHNPLSNMRLASGVARVPDMHARGIKVGLGLDGGTNDTNDMFNDMRAAVGLQRATSNDPTRYPTPADALRMATLGGAEVLGLEDEIGSLTPGKQADLQVIDTRRANFAPRVDWVSQLVFNGQPGNVEWVFVAGSALKRDGRVVADVDRILREAQESADRVRKLLGR</sequence>
<evidence type="ECO:0000256" key="2">
    <source>
        <dbReference type="SAM" id="SignalP"/>
    </source>
</evidence>
<accession>A0A1I6A5U6</accession>
<reference evidence="5" key="1">
    <citation type="submission" date="2016-10" db="EMBL/GenBank/DDBJ databases">
        <authorList>
            <person name="Varghese N."/>
            <person name="Submissions S."/>
        </authorList>
    </citation>
    <scope>NUCLEOTIDE SEQUENCE [LARGE SCALE GENOMIC DNA]</scope>
    <source>
        <strain evidence="5">CGMCC 4.5579</strain>
    </source>
</reference>
<feature type="chain" id="PRO_5011595923" evidence="2">
    <location>
        <begin position="29"/>
        <end position="473"/>
    </location>
</feature>
<dbReference type="Gene3D" id="3.20.20.140">
    <property type="entry name" value="Metal-dependent hydrolases"/>
    <property type="match status" value="1"/>
</dbReference>
<keyword evidence="2" id="KW-0732">Signal</keyword>
<feature type="domain" description="Amidohydrolase-related" evidence="3">
    <location>
        <begin position="103"/>
        <end position="441"/>
    </location>
</feature>
<dbReference type="InterPro" id="IPR032466">
    <property type="entry name" value="Metal_Hydrolase"/>
</dbReference>
<name>A0A1I6A5U6_9PSEU</name>
<keyword evidence="1" id="KW-0378">Hydrolase</keyword>
<evidence type="ECO:0000259" key="3">
    <source>
        <dbReference type="Pfam" id="PF01979"/>
    </source>
</evidence>
<keyword evidence="5" id="KW-1185">Reference proteome</keyword>
<dbReference type="RefSeq" id="WP_092535423.1">
    <property type="nucleotide sequence ID" value="NZ_FOWW01000011.1"/>
</dbReference>
<dbReference type="STRING" id="587909.SAMN05421810_111106"/>
<dbReference type="Pfam" id="PF01979">
    <property type="entry name" value="Amidohydro_1"/>
    <property type="match status" value="1"/>
</dbReference>
<dbReference type="SUPFAM" id="SSF51556">
    <property type="entry name" value="Metallo-dependent hydrolases"/>
    <property type="match status" value="1"/>
</dbReference>
<dbReference type="AlphaFoldDB" id="A0A1I6A5U6"/>
<gene>
    <name evidence="4" type="ORF">SAMN05421810_111106</name>
</gene>
<evidence type="ECO:0000313" key="4">
    <source>
        <dbReference type="EMBL" id="SFQ64114.1"/>
    </source>
</evidence>
<dbReference type="OrthoDB" id="3189065at2"/>
<dbReference type="PANTHER" id="PTHR43794:SF11">
    <property type="entry name" value="AMIDOHYDROLASE-RELATED DOMAIN-CONTAINING PROTEIN"/>
    <property type="match status" value="1"/>
</dbReference>
<evidence type="ECO:0000313" key="5">
    <source>
        <dbReference type="Proteomes" id="UP000198727"/>
    </source>
</evidence>